<dbReference type="Proteomes" id="UP000282125">
    <property type="component" value="Unassembled WGS sequence"/>
</dbReference>
<proteinExistence type="predicted"/>
<organism evidence="1 2">
    <name type="scientific">Falsigemmobacter faecalis</name>
    <dbReference type="NCBI Taxonomy" id="2488730"/>
    <lineage>
        <taxon>Bacteria</taxon>
        <taxon>Pseudomonadati</taxon>
        <taxon>Pseudomonadota</taxon>
        <taxon>Alphaproteobacteria</taxon>
        <taxon>Rhodobacterales</taxon>
        <taxon>Paracoccaceae</taxon>
        <taxon>Falsigemmobacter</taxon>
    </lineage>
</organism>
<gene>
    <name evidence="1" type="ORF">EG244_16470</name>
</gene>
<sequence length="227" mass="24690">MSYGILVLNQNGETVMTTDDPMLVVKHKGTIGLGTWTTGTTHMQTNSDDPEGNGWTNISGTWYLNNGFTPPGFVMADRLLVEVPPGHRAFWFRNGNLIRFHSTAPSLRYVLASWASDYAPRTSGYGAEVRRADGSVVWSDNLKVIADIRPLAAGSPGSPYPWVCLEEQLCARGVNEQAVVPGAVRDGSGVFARGLILGSNYYPSGGHWRFPGLRIKGFVANIDFDAI</sequence>
<comment type="caution">
    <text evidence="1">The sequence shown here is derived from an EMBL/GenBank/DDBJ whole genome shotgun (WGS) entry which is preliminary data.</text>
</comment>
<dbReference type="AlphaFoldDB" id="A0A3P3DA91"/>
<protein>
    <submittedName>
        <fullName evidence="1">Uncharacterized protein</fullName>
    </submittedName>
</protein>
<dbReference type="RefSeq" id="WP_124966276.1">
    <property type="nucleotide sequence ID" value="NZ_RRAZ01000031.1"/>
</dbReference>
<keyword evidence="2" id="KW-1185">Reference proteome</keyword>
<reference evidence="1 2" key="1">
    <citation type="submission" date="2018-11" db="EMBL/GenBank/DDBJ databases">
        <title>Gemmobacter sp. nov., YIM 102744-1 draft genome.</title>
        <authorList>
            <person name="Li G."/>
            <person name="Jiang Y."/>
        </authorList>
    </citation>
    <scope>NUCLEOTIDE SEQUENCE [LARGE SCALE GENOMIC DNA]</scope>
    <source>
        <strain evidence="1 2">YIM 102744-1</strain>
    </source>
</reference>
<dbReference type="EMBL" id="RRAZ01000031">
    <property type="protein sequence ID" value="RRH71270.1"/>
    <property type="molecule type" value="Genomic_DNA"/>
</dbReference>
<evidence type="ECO:0000313" key="2">
    <source>
        <dbReference type="Proteomes" id="UP000282125"/>
    </source>
</evidence>
<accession>A0A3P3DA91</accession>
<evidence type="ECO:0000313" key="1">
    <source>
        <dbReference type="EMBL" id="RRH71270.1"/>
    </source>
</evidence>
<name>A0A3P3DA91_9RHOB</name>